<dbReference type="InterPro" id="IPR008979">
    <property type="entry name" value="Galactose-bd-like_sf"/>
</dbReference>
<evidence type="ECO:0000256" key="3">
    <source>
        <dbReference type="ARBA" id="ARBA00004740"/>
    </source>
</evidence>
<dbReference type="InterPro" id="IPR041447">
    <property type="entry name" value="Mannosidase_ig"/>
</dbReference>
<feature type="domain" description="Mannosidase Ig/CBM-like" evidence="15">
    <location>
        <begin position="638"/>
        <end position="726"/>
    </location>
</feature>
<comment type="subunit">
    <text evidence="4">Homodimer.</text>
</comment>
<keyword evidence="18" id="KW-1185">Reference proteome</keyword>
<proteinExistence type="inferred from homology"/>
<dbReference type="GO" id="GO:0016787">
    <property type="term" value="F:hydrolase activity"/>
    <property type="evidence" value="ECO:0007669"/>
    <property type="project" value="UniProtKB-KW"/>
</dbReference>
<feature type="domain" description="Beta-mannosidase Ig-fold" evidence="14">
    <location>
        <begin position="731"/>
        <end position="806"/>
    </location>
</feature>
<dbReference type="SUPFAM" id="SSF51445">
    <property type="entry name" value="(Trans)glycosidases"/>
    <property type="match status" value="1"/>
</dbReference>
<dbReference type="Gene3D" id="3.20.20.80">
    <property type="entry name" value="Glycosidases"/>
    <property type="match status" value="1"/>
</dbReference>
<feature type="domain" description="Glycoside hydrolase family 2 immunoglobulin-like beta-sandwich" evidence="13">
    <location>
        <begin position="187"/>
        <end position="285"/>
    </location>
</feature>
<dbReference type="SUPFAM" id="SSF49303">
    <property type="entry name" value="beta-Galactosidase/glucuronidase domain"/>
    <property type="match status" value="2"/>
</dbReference>
<evidence type="ECO:0000256" key="1">
    <source>
        <dbReference type="ARBA" id="ARBA00000829"/>
    </source>
</evidence>
<dbReference type="Gene3D" id="2.60.120.260">
    <property type="entry name" value="Galactose-binding domain-like"/>
    <property type="match status" value="1"/>
</dbReference>
<evidence type="ECO:0000259" key="14">
    <source>
        <dbReference type="Pfam" id="PF17753"/>
    </source>
</evidence>
<evidence type="ECO:0000256" key="6">
    <source>
        <dbReference type="ARBA" id="ARBA00022525"/>
    </source>
</evidence>
<accession>A0ABV8VW36</accession>
<dbReference type="EMBL" id="JBHSDV010000004">
    <property type="protein sequence ID" value="MFC4388732.1"/>
    <property type="molecule type" value="Genomic_DNA"/>
</dbReference>
<evidence type="ECO:0000256" key="5">
    <source>
        <dbReference type="ARBA" id="ARBA00012754"/>
    </source>
</evidence>
<dbReference type="InterPro" id="IPR054593">
    <property type="entry name" value="Beta-mannosidase-like_N2"/>
</dbReference>
<dbReference type="InterPro" id="IPR013783">
    <property type="entry name" value="Ig-like_fold"/>
</dbReference>
<keyword evidence="8" id="KW-0325">Glycoprotein</keyword>
<dbReference type="InterPro" id="IPR050887">
    <property type="entry name" value="Beta-mannosidase_GH2"/>
</dbReference>
<name>A0ABV8VW36_9BACI</name>
<dbReference type="EC" id="3.2.1.25" evidence="5"/>
<dbReference type="SUPFAM" id="SSF49785">
    <property type="entry name" value="Galactose-binding domain-like"/>
    <property type="match status" value="1"/>
</dbReference>
<dbReference type="RefSeq" id="WP_390199979.1">
    <property type="nucleotide sequence ID" value="NZ_JBHSDV010000004.1"/>
</dbReference>
<evidence type="ECO:0000259" key="13">
    <source>
        <dbReference type="Pfam" id="PF00703"/>
    </source>
</evidence>
<evidence type="ECO:0000256" key="12">
    <source>
        <dbReference type="ARBA" id="ARBA00041614"/>
    </source>
</evidence>
<evidence type="ECO:0000256" key="4">
    <source>
        <dbReference type="ARBA" id="ARBA00011738"/>
    </source>
</evidence>
<dbReference type="InterPro" id="IPR006102">
    <property type="entry name" value="Ig-like_GH2"/>
</dbReference>
<dbReference type="InterPro" id="IPR017853">
    <property type="entry name" value="GH"/>
</dbReference>
<evidence type="ECO:0000256" key="8">
    <source>
        <dbReference type="ARBA" id="ARBA00023180"/>
    </source>
</evidence>
<comment type="pathway">
    <text evidence="3">Glycan metabolism; N-glycan degradation.</text>
</comment>
<reference evidence="18" key="1">
    <citation type="journal article" date="2019" name="Int. J. Syst. Evol. Microbiol.">
        <title>The Global Catalogue of Microorganisms (GCM) 10K type strain sequencing project: providing services to taxonomists for standard genome sequencing and annotation.</title>
        <authorList>
            <consortium name="The Broad Institute Genomics Platform"/>
            <consortium name="The Broad Institute Genome Sequencing Center for Infectious Disease"/>
            <person name="Wu L."/>
            <person name="Ma J."/>
        </authorList>
    </citation>
    <scope>NUCLEOTIDE SEQUENCE [LARGE SCALE GENOMIC DNA]</scope>
    <source>
        <strain evidence="18">KACC 14058</strain>
    </source>
</reference>
<comment type="subcellular location">
    <subcellularLocation>
        <location evidence="2">Secreted</location>
    </subcellularLocation>
</comment>
<evidence type="ECO:0000259" key="15">
    <source>
        <dbReference type="Pfam" id="PF17786"/>
    </source>
</evidence>
<evidence type="ECO:0000259" key="16">
    <source>
        <dbReference type="Pfam" id="PF22666"/>
    </source>
</evidence>
<feature type="domain" description="Beta-mannosidase-like galactose-binding" evidence="16">
    <location>
        <begin position="10"/>
        <end position="177"/>
    </location>
</feature>
<evidence type="ECO:0000313" key="18">
    <source>
        <dbReference type="Proteomes" id="UP001595880"/>
    </source>
</evidence>
<dbReference type="InterPro" id="IPR036156">
    <property type="entry name" value="Beta-gal/glucu_dom_sf"/>
</dbReference>
<comment type="catalytic activity">
    <reaction evidence="1">
        <text>Hydrolysis of terminal, non-reducing beta-D-mannose residues in beta-D-mannosides.</text>
        <dbReference type="EC" id="3.2.1.25"/>
    </reaction>
</comment>
<dbReference type="Gene3D" id="2.60.40.10">
    <property type="entry name" value="Immunoglobulins"/>
    <property type="match status" value="3"/>
</dbReference>
<comment type="similarity">
    <text evidence="10">Belongs to the glycosyl hydrolase 2 family. Beta-mannosidase B subfamily.</text>
</comment>
<protein>
    <recommendedName>
        <fullName evidence="11">Beta-mannosidase B</fullName>
        <ecNumber evidence="5">3.2.1.25</ecNumber>
    </recommendedName>
    <alternativeName>
        <fullName evidence="12">Mannanase B</fullName>
    </alternativeName>
</protein>
<dbReference type="PANTHER" id="PTHR43730:SF1">
    <property type="entry name" value="BETA-MANNOSIDASE"/>
    <property type="match status" value="1"/>
</dbReference>
<evidence type="ECO:0000256" key="10">
    <source>
        <dbReference type="ARBA" id="ARBA00038429"/>
    </source>
</evidence>
<dbReference type="Pfam" id="PF22666">
    <property type="entry name" value="Glyco_hydro_2_N2"/>
    <property type="match status" value="1"/>
</dbReference>
<dbReference type="Pfam" id="PF00703">
    <property type="entry name" value="Glyco_hydro_2"/>
    <property type="match status" value="1"/>
</dbReference>
<keyword evidence="7 17" id="KW-0378">Hydrolase</keyword>
<keyword evidence="9" id="KW-0326">Glycosidase</keyword>
<sequence>MEKILLNNDWTLIDPSTKKQYPTNVPSSVLHTLLLANEIEDPFYRLNEPIGVELAKKEYLYKKQFDLTQAQLDAEHVYIKFHGLDTITTIVLNGNVIGHTNNMHRIYEFDVKQFVQKESNQLEVTIHSPINDIQEKQINDPLIGVEHAVEGYPHIRKSHSMFGWDWGPRLPDQGIWRDVELVCWNTTRIADVYMEQYHQEDSVDLKVQVNYASQPHVEGKVIITSPNGEKLVQSLDNHQTVNFTITNPILWWPNGYGEQALYKVEVVLTEDGNTLDRIVKQIGLRTIEVKHERDEWGKSFTFVVNGYPIFMKGANYIPEDNLLPRTTKDKTERLIIDSVKANFNMIRVWGGGHYPEDYFYDLCDQYGIIVWQDFMYACSVYRLTKEFEDNAIKEAIDQITRLRHHACIGMWCGNNEVEEAMEYWGWPKKADWRRDYIKLFEIILPDLVAKYSPQTFYWSSSPSSGGGFDQPRDPDVGDVHYWEVWHGEKPFTEYRNYHFRFCSEFGFQSFPSMKTIDSFTLEEDKNIFSRVMENHQKNDAANGKILYYLSENFLYPKDFDALIYTSQLLQAEAIKYGVEHWRRNLGRCMGSLYWQLNDCWPVASWSSVDYYGRWKALHYFAKKFYEPILLSIEESETNASIYVTNDTLSEVRGKIVWRLKNNDNTVLKEGTTDVVLSALTAKSFETIDVIEELQGDNKYHTYLEAELYLNDQLHSETSVIFVKAKHFQFNNPFIQTEIEELEDSFVIHVKTEAFTKYIELDLDTDAVFSDNYFDLSKGKTKEITVEKSSLTKQQLEEQLKVRSIYHITNEG</sequence>
<comment type="caution">
    <text evidence="17">The sequence shown here is derived from an EMBL/GenBank/DDBJ whole genome shotgun (WGS) entry which is preliminary data.</text>
</comment>
<dbReference type="Pfam" id="PF17753">
    <property type="entry name" value="Ig_mannosidase"/>
    <property type="match status" value="1"/>
</dbReference>
<dbReference type="Pfam" id="PF17786">
    <property type="entry name" value="Mannosidase_ig"/>
    <property type="match status" value="1"/>
</dbReference>
<gene>
    <name evidence="17" type="ORF">ACFOZ1_13105</name>
</gene>
<evidence type="ECO:0000256" key="9">
    <source>
        <dbReference type="ARBA" id="ARBA00023295"/>
    </source>
</evidence>
<dbReference type="Proteomes" id="UP001595880">
    <property type="component" value="Unassembled WGS sequence"/>
</dbReference>
<evidence type="ECO:0000256" key="7">
    <source>
        <dbReference type="ARBA" id="ARBA00022801"/>
    </source>
</evidence>
<evidence type="ECO:0000313" key="17">
    <source>
        <dbReference type="EMBL" id="MFC4388732.1"/>
    </source>
</evidence>
<keyword evidence="6" id="KW-0964">Secreted</keyword>
<organism evidence="17 18">
    <name type="scientific">Gracilibacillus marinus</name>
    <dbReference type="NCBI Taxonomy" id="630535"/>
    <lineage>
        <taxon>Bacteria</taxon>
        <taxon>Bacillati</taxon>
        <taxon>Bacillota</taxon>
        <taxon>Bacilli</taxon>
        <taxon>Bacillales</taxon>
        <taxon>Bacillaceae</taxon>
        <taxon>Gracilibacillus</taxon>
    </lineage>
</organism>
<evidence type="ECO:0000256" key="11">
    <source>
        <dbReference type="ARBA" id="ARBA00041069"/>
    </source>
</evidence>
<evidence type="ECO:0000256" key="2">
    <source>
        <dbReference type="ARBA" id="ARBA00004613"/>
    </source>
</evidence>
<dbReference type="InterPro" id="IPR041625">
    <property type="entry name" value="Beta-mannosidase_Ig"/>
</dbReference>
<dbReference type="PANTHER" id="PTHR43730">
    <property type="entry name" value="BETA-MANNOSIDASE"/>
    <property type="match status" value="1"/>
</dbReference>